<dbReference type="EMBL" id="VSSQ01065268">
    <property type="protein sequence ID" value="MPN18019.1"/>
    <property type="molecule type" value="Genomic_DNA"/>
</dbReference>
<evidence type="ECO:0000313" key="1">
    <source>
        <dbReference type="EMBL" id="MPN18019.1"/>
    </source>
</evidence>
<proteinExistence type="predicted"/>
<organism evidence="1">
    <name type="scientific">bioreactor metagenome</name>
    <dbReference type="NCBI Taxonomy" id="1076179"/>
    <lineage>
        <taxon>unclassified sequences</taxon>
        <taxon>metagenomes</taxon>
        <taxon>ecological metagenomes</taxon>
    </lineage>
</organism>
<sequence>MEAPTTNIPAKSTTVELDKPEKTALIGIKPRRPQAIAPPIAVIAKGIISVTNNNATTANKIRHLTAGVII</sequence>
<accession>A0A645FWP7</accession>
<protein>
    <submittedName>
        <fullName evidence="1">Uncharacterized protein</fullName>
    </submittedName>
</protein>
<comment type="caution">
    <text evidence="1">The sequence shown here is derived from an EMBL/GenBank/DDBJ whole genome shotgun (WGS) entry which is preliminary data.</text>
</comment>
<gene>
    <name evidence="1" type="ORF">SDC9_165377</name>
</gene>
<dbReference type="AlphaFoldDB" id="A0A645FWP7"/>
<reference evidence="1" key="1">
    <citation type="submission" date="2019-08" db="EMBL/GenBank/DDBJ databases">
        <authorList>
            <person name="Kucharzyk K."/>
            <person name="Murdoch R.W."/>
            <person name="Higgins S."/>
            <person name="Loffler F."/>
        </authorList>
    </citation>
    <scope>NUCLEOTIDE SEQUENCE</scope>
</reference>
<name>A0A645FWP7_9ZZZZ</name>